<protein>
    <submittedName>
        <fullName evidence="2">Uncharacterized protein</fullName>
    </submittedName>
</protein>
<proteinExistence type="predicted"/>
<reference evidence="3" key="2">
    <citation type="journal article" date="2017" name="Nat. Plants">
        <title>The Aegilops tauschii genome reveals multiple impacts of transposons.</title>
        <authorList>
            <person name="Zhao G."/>
            <person name="Zou C."/>
            <person name="Li K."/>
            <person name="Wang K."/>
            <person name="Li T."/>
            <person name="Gao L."/>
            <person name="Zhang X."/>
            <person name="Wang H."/>
            <person name="Yang Z."/>
            <person name="Liu X."/>
            <person name="Jiang W."/>
            <person name="Mao L."/>
            <person name="Kong X."/>
            <person name="Jiao Y."/>
            <person name="Jia J."/>
        </authorList>
    </citation>
    <scope>NUCLEOTIDE SEQUENCE [LARGE SCALE GENOMIC DNA]</scope>
    <source>
        <strain evidence="3">cv. AL8/78</strain>
    </source>
</reference>
<dbReference type="EnsemblPlants" id="AET4Gv20808000.4">
    <property type="protein sequence ID" value="AET4Gv20808000.4"/>
    <property type="gene ID" value="AET4Gv20808000"/>
</dbReference>
<keyword evidence="3" id="KW-1185">Reference proteome</keyword>
<reference evidence="2" key="5">
    <citation type="journal article" date="2021" name="G3 (Bethesda)">
        <title>Aegilops tauschii genome assembly Aet v5.0 features greater sequence contiguity and improved annotation.</title>
        <authorList>
            <person name="Wang L."/>
            <person name="Zhu T."/>
            <person name="Rodriguez J.C."/>
            <person name="Deal K.R."/>
            <person name="Dubcovsky J."/>
            <person name="McGuire P.E."/>
            <person name="Lux T."/>
            <person name="Spannagl M."/>
            <person name="Mayer K.F.X."/>
            <person name="Baldrich P."/>
            <person name="Meyers B.C."/>
            <person name="Huo N."/>
            <person name="Gu Y.Q."/>
            <person name="Zhou H."/>
            <person name="Devos K.M."/>
            <person name="Bennetzen J.L."/>
            <person name="Unver T."/>
            <person name="Budak H."/>
            <person name="Gulick P.J."/>
            <person name="Galiba G."/>
            <person name="Kalapos B."/>
            <person name="Nelson D.R."/>
            <person name="Li P."/>
            <person name="You F.M."/>
            <person name="Luo M.C."/>
            <person name="Dvorak J."/>
        </authorList>
    </citation>
    <scope>NUCLEOTIDE SEQUENCE [LARGE SCALE GENOMIC DNA]</scope>
    <source>
        <strain evidence="2">cv. AL8/78</strain>
    </source>
</reference>
<feature type="transmembrane region" description="Helical" evidence="1">
    <location>
        <begin position="61"/>
        <end position="83"/>
    </location>
</feature>
<evidence type="ECO:0000256" key="1">
    <source>
        <dbReference type="SAM" id="Phobius"/>
    </source>
</evidence>
<dbReference type="Proteomes" id="UP000015105">
    <property type="component" value="Chromosome 4D"/>
</dbReference>
<name>A0A453J5T1_AEGTS</name>
<dbReference type="AlphaFoldDB" id="A0A453J5T1"/>
<dbReference type="Gramene" id="AET4Gv20808000.4">
    <property type="protein sequence ID" value="AET4Gv20808000.4"/>
    <property type="gene ID" value="AET4Gv20808000"/>
</dbReference>
<evidence type="ECO:0000313" key="3">
    <source>
        <dbReference type="Proteomes" id="UP000015105"/>
    </source>
</evidence>
<organism evidence="2 3">
    <name type="scientific">Aegilops tauschii subsp. strangulata</name>
    <name type="common">Goatgrass</name>
    <dbReference type="NCBI Taxonomy" id="200361"/>
    <lineage>
        <taxon>Eukaryota</taxon>
        <taxon>Viridiplantae</taxon>
        <taxon>Streptophyta</taxon>
        <taxon>Embryophyta</taxon>
        <taxon>Tracheophyta</taxon>
        <taxon>Spermatophyta</taxon>
        <taxon>Magnoliopsida</taxon>
        <taxon>Liliopsida</taxon>
        <taxon>Poales</taxon>
        <taxon>Poaceae</taxon>
        <taxon>BOP clade</taxon>
        <taxon>Pooideae</taxon>
        <taxon>Triticodae</taxon>
        <taxon>Triticeae</taxon>
        <taxon>Triticinae</taxon>
        <taxon>Aegilops</taxon>
    </lineage>
</organism>
<dbReference type="PANTHER" id="PTHR34953">
    <property type="entry name" value="ALPHA/BETA HYDROLASE RELATED PROTEIN"/>
    <property type="match status" value="1"/>
</dbReference>
<dbReference type="PANTHER" id="PTHR34953:SF1">
    <property type="entry name" value="ALPHA_BETA HYDROLASE RELATED PROTEIN"/>
    <property type="match status" value="1"/>
</dbReference>
<accession>A0A453J5T1</accession>
<keyword evidence="1" id="KW-1133">Transmembrane helix</keyword>
<evidence type="ECO:0000313" key="2">
    <source>
        <dbReference type="EnsemblPlants" id="AET4Gv20808000.4"/>
    </source>
</evidence>
<reference evidence="3" key="1">
    <citation type="journal article" date="2014" name="Science">
        <title>Ancient hybridizations among the ancestral genomes of bread wheat.</title>
        <authorList>
            <consortium name="International Wheat Genome Sequencing Consortium,"/>
            <person name="Marcussen T."/>
            <person name="Sandve S.R."/>
            <person name="Heier L."/>
            <person name="Spannagl M."/>
            <person name="Pfeifer M."/>
            <person name="Jakobsen K.S."/>
            <person name="Wulff B.B."/>
            <person name="Steuernagel B."/>
            <person name="Mayer K.F."/>
            <person name="Olsen O.A."/>
        </authorList>
    </citation>
    <scope>NUCLEOTIDE SEQUENCE [LARGE SCALE GENOMIC DNA]</scope>
    <source>
        <strain evidence="3">cv. AL8/78</strain>
    </source>
</reference>
<keyword evidence="1" id="KW-0472">Membrane</keyword>
<reference evidence="2" key="3">
    <citation type="journal article" date="2017" name="Nature">
        <title>Genome sequence of the progenitor of the wheat D genome Aegilops tauschii.</title>
        <authorList>
            <person name="Luo M.C."/>
            <person name="Gu Y.Q."/>
            <person name="Puiu D."/>
            <person name="Wang H."/>
            <person name="Twardziok S.O."/>
            <person name="Deal K.R."/>
            <person name="Huo N."/>
            <person name="Zhu T."/>
            <person name="Wang L."/>
            <person name="Wang Y."/>
            <person name="McGuire P.E."/>
            <person name="Liu S."/>
            <person name="Long H."/>
            <person name="Ramasamy R.K."/>
            <person name="Rodriguez J.C."/>
            <person name="Van S.L."/>
            <person name="Yuan L."/>
            <person name="Wang Z."/>
            <person name="Xia Z."/>
            <person name="Xiao L."/>
            <person name="Anderson O.D."/>
            <person name="Ouyang S."/>
            <person name="Liang Y."/>
            <person name="Zimin A.V."/>
            <person name="Pertea G."/>
            <person name="Qi P."/>
            <person name="Bennetzen J.L."/>
            <person name="Dai X."/>
            <person name="Dawson M.W."/>
            <person name="Muller H.G."/>
            <person name="Kugler K."/>
            <person name="Rivarola-Duarte L."/>
            <person name="Spannagl M."/>
            <person name="Mayer K.F.X."/>
            <person name="Lu F.H."/>
            <person name="Bevan M.W."/>
            <person name="Leroy P."/>
            <person name="Li P."/>
            <person name="You F.M."/>
            <person name="Sun Q."/>
            <person name="Liu Z."/>
            <person name="Lyons E."/>
            <person name="Wicker T."/>
            <person name="Salzberg S.L."/>
            <person name="Devos K.M."/>
            <person name="Dvorak J."/>
        </authorList>
    </citation>
    <scope>NUCLEOTIDE SEQUENCE [LARGE SCALE GENOMIC DNA]</scope>
    <source>
        <strain evidence="2">cv. AL8/78</strain>
    </source>
</reference>
<keyword evidence="1" id="KW-0812">Transmembrane</keyword>
<reference evidence="2" key="4">
    <citation type="submission" date="2019-03" db="UniProtKB">
        <authorList>
            <consortium name="EnsemblPlants"/>
        </authorList>
    </citation>
    <scope>IDENTIFICATION</scope>
</reference>
<sequence length="111" mass="11611">MFFFCVCAGAYTACGGGAAYLWVAAACSVGSLFYVLAKAVAVFGVPAHGAAGLELHGKGQLLAVEAMFLMSLALAAAHLAMAYRASSREKRRLHVVYRIDIEAVTLSAHDS</sequence>